<protein>
    <submittedName>
        <fullName evidence="1">Uncharacterized protein</fullName>
    </submittedName>
</protein>
<dbReference type="EMBL" id="GL761591">
    <property type="protein sequence ID" value="EFZ23084.1"/>
    <property type="molecule type" value="Genomic_DNA"/>
</dbReference>
<proteinExistence type="predicted"/>
<feature type="non-terminal residue" evidence="1">
    <location>
        <position position="114"/>
    </location>
</feature>
<name>E9I8N0_SOLIN</name>
<accession>E9I8N0</accession>
<dbReference type="AlphaFoldDB" id="E9I8N0"/>
<feature type="non-terminal residue" evidence="1">
    <location>
        <position position="1"/>
    </location>
</feature>
<evidence type="ECO:0000313" key="1">
    <source>
        <dbReference type="EMBL" id="EFZ23084.1"/>
    </source>
</evidence>
<reference evidence="1" key="1">
    <citation type="journal article" date="2011" name="Proc. Natl. Acad. Sci. U.S.A.">
        <title>The genome of the fire ant Solenopsis invicta.</title>
        <authorList>
            <person name="Wurm Y."/>
            <person name="Wang J."/>
            <person name="Riba-Grognuz O."/>
            <person name="Corona M."/>
            <person name="Nygaard S."/>
            <person name="Hunt B.G."/>
            <person name="Ingram K.K."/>
            <person name="Falquet L."/>
            <person name="Nipitwattanaphon M."/>
            <person name="Gotzek D."/>
            <person name="Dijkstra M.B."/>
            <person name="Oettler J."/>
            <person name="Comtesse F."/>
            <person name="Shih C.J."/>
            <person name="Wu W.J."/>
            <person name="Yang C.C."/>
            <person name="Thomas J."/>
            <person name="Beaudoing E."/>
            <person name="Pradervand S."/>
            <person name="Flegel V."/>
            <person name="Cook E.D."/>
            <person name="Fabbretti R."/>
            <person name="Stockinger H."/>
            <person name="Long L."/>
            <person name="Farmerie W.G."/>
            <person name="Oakey J."/>
            <person name="Boomsma J.J."/>
            <person name="Pamilo P."/>
            <person name="Yi S.V."/>
            <person name="Heinze J."/>
            <person name="Goodisman M.A."/>
            <person name="Farinelli L."/>
            <person name="Harshman K."/>
            <person name="Hulo N."/>
            <person name="Cerutti L."/>
            <person name="Xenarios I."/>
            <person name="Shoemaker D."/>
            <person name="Keller L."/>
        </authorList>
    </citation>
    <scope>NUCLEOTIDE SEQUENCE [LARGE SCALE GENOMIC DNA]</scope>
</reference>
<dbReference type="HOGENOM" id="CLU_2127341_0_0_1"/>
<gene>
    <name evidence="1" type="ORF">SINV_16070</name>
</gene>
<organism>
    <name type="scientific">Solenopsis invicta</name>
    <name type="common">Red imported fire ant</name>
    <name type="synonym">Solenopsis wagneri</name>
    <dbReference type="NCBI Taxonomy" id="13686"/>
    <lineage>
        <taxon>Eukaryota</taxon>
        <taxon>Metazoa</taxon>
        <taxon>Ecdysozoa</taxon>
        <taxon>Arthropoda</taxon>
        <taxon>Hexapoda</taxon>
        <taxon>Insecta</taxon>
        <taxon>Pterygota</taxon>
        <taxon>Neoptera</taxon>
        <taxon>Endopterygota</taxon>
        <taxon>Hymenoptera</taxon>
        <taxon>Apocrita</taxon>
        <taxon>Aculeata</taxon>
        <taxon>Formicoidea</taxon>
        <taxon>Formicidae</taxon>
        <taxon>Myrmicinae</taxon>
        <taxon>Solenopsis</taxon>
    </lineage>
</organism>
<sequence length="114" mass="12785">KSAAISSITHREGSSGHEICRAISFMMAFRFHVRVIQWWDDFSLAFAAINRIGKLKKLIFTYAKHLWNSNNQVAIAGQNQVSGAGETQGGPNTVLRVIVEHLLYPITLDILYQV</sequence>